<name>A0A8S1QX83_9CILI</name>
<gene>
    <name evidence="1" type="ORF">PSON_ATCC_30995.1.T1250024</name>
</gene>
<dbReference type="AlphaFoldDB" id="A0A8S1QX83"/>
<comment type="caution">
    <text evidence="1">The sequence shown here is derived from an EMBL/GenBank/DDBJ whole genome shotgun (WGS) entry which is preliminary data.</text>
</comment>
<dbReference type="Proteomes" id="UP000692954">
    <property type="component" value="Unassembled WGS sequence"/>
</dbReference>
<protein>
    <submittedName>
        <fullName evidence="1">Uncharacterized protein</fullName>
    </submittedName>
</protein>
<proteinExistence type="predicted"/>
<reference evidence="1" key="1">
    <citation type="submission" date="2021-01" db="EMBL/GenBank/DDBJ databases">
        <authorList>
            <consortium name="Genoscope - CEA"/>
            <person name="William W."/>
        </authorList>
    </citation>
    <scope>NUCLEOTIDE SEQUENCE</scope>
</reference>
<organism evidence="1 2">
    <name type="scientific">Paramecium sonneborni</name>
    <dbReference type="NCBI Taxonomy" id="65129"/>
    <lineage>
        <taxon>Eukaryota</taxon>
        <taxon>Sar</taxon>
        <taxon>Alveolata</taxon>
        <taxon>Ciliophora</taxon>
        <taxon>Intramacronucleata</taxon>
        <taxon>Oligohymenophorea</taxon>
        <taxon>Peniculida</taxon>
        <taxon>Parameciidae</taxon>
        <taxon>Paramecium</taxon>
    </lineage>
</organism>
<evidence type="ECO:0000313" key="1">
    <source>
        <dbReference type="EMBL" id="CAD8120208.1"/>
    </source>
</evidence>
<evidence type="ECO:0000313" key="2">
    <source>
        <dbReference type="Proteomes" id="UP000692954"/>
    </source>
</evidence>
<accession>A0A8S1QX83</accession>
<keyword evidence="2" id="KW-1185">Reference proteome</keyword>
<dbReference type="EMBL" id="CAJJDN010000125">
    <property type="protein sequence ID" value="CAD8120208.1"/>
    <property type="molecule type" value="Genomic_DNA"/>
</dbReference>
<sequence length="60" mass="7071">MYNHKCSIIQFIKSIGLIRIAQIIVIGDRMIPAKKNNENIPIQDYFEYFFISKLDILLNI</sequence>